<comment type="caution">
    <text evidence="3">The sequence shown here is derived from an EMBL/GenBank/DDBJ whole genome shotgun (WGS) entry which is preliminary data.</text>
</comment>
<feature type="compositionally biased region" description="Basic and acidic residues" evidence="1">
    <location>
        <begin position="46"/>
        <end position="59"/>
    </location>
</feature>
<feature type="transmembrane region" description="Helical" evidence="2">
    <location>
        <begin position="6"/>
        <end position="24"/>
    </location>
</feature>
<dbReference type="OrthoDB" id="9451547at2759"/>
<dbReference type="PANTHER" id="PTHR35043">
    <property type="entry name" value="TRANSCRIPTION FACTOR DOMAIN-CONTAINING PROTEIN"/>
    <property type="match status" value="1"/>
</dbReference>
<dbReference type="PANTHER" id="PTHR35043:SF7">
    <property type="entry name" value="TRANSCRIPTION FACTOR DOMAIN-CONTAINING PROTEIN"/>
    <property type="match status" value="1"/>
</dbReference>
<proteinExistence type="predicted"/>
<keyword evidence="2" id="KW-1133">Transmembrane helix</keyword>
<accession>A0A409XQ43</accession>
<feature type="transmembrane region" description="Helical" evidence="2">
    <location>
        <begin position="278"/>
        <end position="300"/>
    </location>
</feature>
<dbReference type="EMBL" id="NHYD01000897">
    <property type="protein sequence ID" value="PPQ92933.1"/>
    <property type="molecule type" value="Genomic_DNA"/>
</dbReference>
<dbReference type="Proteomes" id="UP000283269">
    <property type="component" value="Unassembled WGS sequence"/>
</dbReference>
<keyword evidence="4" id="KW-1185">Reference proteome</keyword>
<protein>
    <submittedName>
        <fullName evidence="3">Uncharacterized protein</fullName>
    </submittedName>
</protein>
<name>A0A409XQ43_PSICY</name>
<keyword evidence="2" id="KW-0472">Membrane</keyword>
<reference evidence="3 4" key="1">
    <citation type="journal article" date="2018" name="Evol. Lett.">
        <title>Horizontal gene cluster transfer increased hallucinogenic mushroom diversity.</title>
        <authorList>
            <person name="Reynolds H.T."/>
            <person name="Vijayakumar V."/>
            <person name="Gluck-Thaler E."/>
            <person name="Korotkin H.B."/>
            <person name="Matheny P.B."/>
            <person name="Slot J.C."/>
        </authorList>
    </citation>
    <scope>NUCLEOTIDE SEQUENCE [LARGE SCALE GENOMIC DNA]</scope>
    <source>
        <strain evidence="3 4">2631</strain>
    </source>
</reference>
<feature type="transmembrane region" description="Helical" evidence="2">
    <location>
        <begin position="216"/>
        <end position="238"/>
    </location>
</feature>
<evidence type="ECO:0000256" key="1">
    <source>
        <dbReference type="SAM" id="MobiDB-lite"/>
    </source>
</evidence>
<dbReference type="STRING" id="93625.A0A409XQ43"/>
<sequence>MVLTELEVVTLAFAALTMVIYGLWWNKPLDVQVSVPVQLKKGYSADPDRKQEEKKRETAPRSVAAVGEDDDGLQTSLLEAVEQSETPIAVNVNIVAHPQPSLLESKTPVALNVDVEAQHTSERSQSGSPEVVPDPAGSHPYDNPSLSLPQQFRVYLRAKREELGLIRSIVYVFTIRPGIMLFRRFKDMMVCTTLEGKRYRVPTFYAPTVDKQAEGLCFMLSFLVATAFGGIHCIAWSFEFPTHMFFSLLVYLMERSYRGGNWDGKKYSSALVEFLDNALTVIFFLSTVLYIAARGVLLILPLIGLRALPAGAYIDLNWTSYLPHV</sequence>
<dbReference type="AlphaFoldDB" id="A0A409XQ43"/>
<evidence type="ECO:0000256" key="2">
    <source>
        <dbReference type="SAM" id="Phobius"/>
    </source>
</evidence>
<feature type="region of interest" description="Disordered" evidence="1">
    <location>
        <begin position="118"/>
        <end position="145"/>
    </location>
</feature>
<evidence type="ECO:0000313" key="3">
    <source>
        <dbReference type="EMBL" id="PPQ92933.1"/>
    </source>
</evidence>
<feature type="region of interest" description="Disordered" evidence="1">
    <location>
        <begin position="44"/>
        <end position="65"/>
    </location>
</feature>
<gene>
    <name evidence="3" type="ORF">CVT25_000131</name>
</gene>
<dbReference type="InParanoid" id="A0A409XQ43"/>
<keyword evidence="2" id="KW-0812">Transmembrane</keyword>
<organism evidence="3 4">
    <name type="scientific">Psilocybe cyanescens</name>
    <dbReference type="NCBI Taxonomy" id="93625"/>
    <lineage>
        <taxon>Eukaryota</taxon>
        <taxon>Fungi</taxon>
        <taxon>Dikarya</taxon>
        <taxon>Basidiomycota</taxon>
        <taxon>Agaricomycotina</taxon>
        <taxon>Agaricomycetes</taxon>
        <taxon>Agaricomycetidae</taxon>
        <taxon>Agaricales</taxon>
        <taxon>Agaricineae</taxon>
        <taxon>Strophariaceae</taxon>
        <taxon>Psilocybe</taxon>
    </lineage>
</organism>
<evidence type="ECO:0000313" key="4">
    <source>
        <dbReference type="Proteomes" id="UP000283269"/>
    </source>
</evidence>